<evidence type="ECO:0000313" key="3">
    <source>
        <dbReference type="Proteomes" id="UP001354989"/>
    </source>
</evidence>
<dbReference type="EMBL" id="AP025292">
    <property type="protein sequence ID" value="BDC98340.1"/>
    <property type="molecule type" value="Genomic_DNA"/>
</dbReference>
<dbReference type="Pfam" id="PF01521">
    <property type="entry name" value="Fe-S_biosyn"/>
    <property type="match status" value="1"/>
</dbReference>
<dbReference type="InterPro" id="IPR050322">
    <property type="entry name" value="Fe-S_cluster_asmbl/transfer"/>
</dbReference>
<dbReference type="RefSeq" id="WP_332921145.1">
    <property type="nucleotide sequence ID" value="NZ_AP025292.1"/>
</dbReference>
<evidence type="ECO:0000259" key="1">
    <source>
        <dbReference type="Pfam" id="PF01521"/>
    </source>
</evidence>
<dbReference type="Proteomes" id="UP001354989">
    <property type="component" value="Chromosome"/>
</dbReference>
<dbReference type="InterPro" id="IPR035903">
    <property type="entry name" value="HesB-like_dom_sf"/>
</dbReference>
<dbReference type="Gene3D" id="2.60.300.12">
    <property type="entry name" value="HesB-like domain"/>
    <property type="match status" value="1"/>
</dbReference>
<keyword evidence="3" id="KW-1185">Reference proteome</keyword>
<accession>A0ABN6L5T9</accession>
<protein>
    <recommendedName>
        <fullName evidence="1">Core domain-containing protein</fullName>
    </recommendedName>
</protein>
<feature type="domain" description="Core" evidence="1">
    <location>
        <begin position="4"/>
        <end position="92"/>
    </location>
</feature>
<reference evidence="2 3" key="1">
    <citation type="submission" date="2021-12" db="EMBL/GenBank/DDBJ databases">
        <title>Genome sequencing of bacteria with rrn-lacking chromosome and rrn-plasmid.</title>
        <authorList>
            <person name="Anda M."/>
            <person name="Iwasaki W."/>
        </authorList>
    </citation>
    <scope>NUCLEOTIDE SEQUENCE [LARGE SCALE GENOMIC DNA]</scope>
    <source>
        <strain evidence="2 3">NBRC 101262</strain>
    </source>
</reference>
<dbReference type="InterPro" id="IPR000361">
    <property type="entry name" value="ATAP_core_dom"/>
</dbReference>
<dbReference type="PANTHER" id="PTHR10072">
    <property type="entry name" value="IRON-SULFUR CLUSTER ASSEMBLY PROTEIN"/>
    <property type="match status" value="1"/>
</dbReference>
<evidence type="ECO:0000313" key="2">
    <source>
        <dbReference type="EMBL" id="BDC98340.1"/>
    </source>
</evidence>
<sequence length="100" mass="11251">MEPIKITEKAQKYLKEALATKKIPEGFMLRMGAKGGGCHGVNTYLGFDKETEEDKRYTISGIELIIKKKEVMFLIGKKLDYVDEGEVQGFVFLTASAEEK</sequence>
<gene>
    <name evidence="2" type="ORF">PEPS_06210</name>
</gene>
<organism evidence="2 3">
    <name type="scientific">Persicobacter psychrovividus</name>
    <dbReference type="NCBI Taxonomy" id="387638"/>
    <lineage>
        <taxon>Bacteria</taxon>
        <taxon>Pseudomonadati</taxon>
        <taxon>Bacteroidota</taxon>
        <taxon>Cytophagia</taxon>
        <taxon>Cytophagales</taxon>
        <taxon>Persicobacteraceae</taxon>
        <taxon>Persicobacter</taxon>
    </lineage>
</organism>
<dbReference type="SUPFAM" id="SSF89360">
    <property type="entry name" value="HesB-like domain"/>
    <property type="match status" value="1"/>
</dbReference>
<dbReference type="PANTHER" id="PTHR10072:SF41">
    <property type="entry name" value="IRON-SULFUR CLUSTER ASSEMBLY 1 HOMOLOG, MITOCHONDRIAL"/>
    <property type="match status" value="1"/>
</dbReference>
<proteinExistence type="predicted"/>
<name>A0ABN6L5T9_9BACT</name>